<name>A0A1F5EKG2_9BACT</name>
<evidence type="ECO:0008006" key="3">
    <source>
        <dbReference type="Google" id="ProtNLM"/>
    </source>
</evidence>
<sequence length="146" mass="17851">MNRLKIKTETSHKKGYTKEQYKSLIKHELSHLFFKILVKGGFRPVWLWEGVAIYTSEQDRFKKRLEEFKQFLNFYDSHMSEDGKTSVYYESGFFVEMLVEKFGKKKFLNFLKSLQKVKNRKEFDNLFFKTYKFKLNYKEINKSYKN</sequence>
<gene>
    <name evidence="1" type="ORF">A3E89_02235</name>
</gene>
<dbReference type="AlphaFoldDB" id="A0A1F5EKG2"/>
<proteinExistence type="predicted"/>
<dbReference type="Proteomes" id="UP000185891">
    <property type="component" value="Unassembled WGS sequence"/>
</dbReference>
<evidence type="ECO:0000313" key="2">
    <source>
        <dbReference type="Proteomes" id="UP000185891"/>
    </source>
</evidence>
<protein>
    <recommendedName>
        <fullName evidence="3">Peptidase MA-like domain-containing protein</fullName>
    </recommendedName>
</protein>
<reference evidence="1 2" key="1">
    <citation type="journal article" date="2016" name="Nat. Commun.">
        <title>Thousands of microbial genomes shed light on interconnected biogeochemical processes in an aquifer system.</title>
        <authorList>
            <person name="Anantharaman K."/>
            <person name="Brown C.T."/>
            <person name="Hug L.A."/>
            <person name="Sharon I."/>
            <person name="Castelle C.J."/>
            <person name="Probst A.J."/>
            <person name="Thomas B.C."/>
            <person name="Singh A."/>
            <person name="Wilkins M.J."/>
            <person name="Karaoz U."/>
            <person name="Brodie E.L."/>
            <person name="Williams K.H."/>
            <person name="Hubbard S.S."/>
            <person name="Banfield J.F."/>
        </authorList>
    </citation>
    <scope>NUCLEOTIDE SEQUENCE [LARGE SCALE GENOMIC DNA]</scope>
</reference>
<evidence type="ECO:0000313" key="1">
    <source>
        <dbReference type="EMBL" id="OGD67898.1"/>
    </source>
</evidence>
<organism evidence="1 2">
    <name type="scientific">Candidatus Campbellbacteria bacterium RIFCSPHIGHO2_12_FULL_35_10</name>
    <dbReference type="NCBI Taxonomy" id="1797578"/>
    <lineage>
        <taxon>Bacteria</taxon>
        <taxon>Candidatus Campbelliibacteriota</taxon>
    </lineage>
</organism>
<comment type="caution">
    <text evidence="1">The sequence shown here is derived from an EMBL/GenBank/DDBJ whole genome shotgun (WGS) entry which is preliminary data.</text>
</comment>
<dbReference type="EMBL" id="MFAA01000048">
    <property type="protein sequence ID" value="OGD67898.1"/>
    <property type="molecule type" value="Genomic_DNA"/>
</dbReference>
<accession>A0A1F5EKG2</accession>